<gene>
    <name evidence="1" type="ORF">GUJ93_ZPchr0006g43694</name>
</gene>
<dbReference type="AlphaFoldDB" id="A0A8J5VLQ4"/>
<sequence length="89" mass="9764">MPWLMVNAAQVGVLVKRGRRVATVVLDVLVMQGWLSVSGAQGGGQLCYLVRVAALCLHHPLLQLGVPVVLHLIVHPPRQMHHDLRPPEN</sequence>
<protein>
    <submittedName>
        <fullName evidence="1">Uncharacterized protein</fullName>
    </submittedName>
</protein>
<accession>A0A8J5VLQ4</accession>
<dbReference type="Proteomes" id="UP000729402">
    <property type="component" value="Unassembled WGS sequence"/>
</dbReference>
<keyword evidence="2" id="KW-1185">Reference proteome</keyword>
<name>A0A8J5VLQ4_ZIZPA</name>
<reference evidence="1" key="2">
    <citation type="submission" date="2021-02" db="EMBL/GenBank/DDBJ databases">
        <authorList>
            <person name="Kimball J.A."/>
            <person name="Haas M.W."/>
            <person name="Macchietto M."/>
            <person name="Kono T."/>
            <person name="Duquette J."/>
            <person name="Shao M."/>
        </authorList>
    </citation>
    <scope>NUCLEOTIDE SEQUENCE</scope>
    <source>
        <tissue evidence="1">Fresh leaf tissue</tissue>
    </source>
</reference>
<evidence type="ECO:0000313" key="2">
    <source>
        <dbReference type="Proteomes" id="UP000729402"/>
    </source>
</evidence>
<organism evidence="1 2">
    <name type="scientific">Zizania palustris</name>
    <name type="common">Northern wild rice</name>
    <dbReference type="NCBI Taxonomy" id="103762"/>
    <lineage>
        <taxon>Eukaryota</taxon>
        <taxon>Viridiplantae</taxon>
        <taxon>Streptophyta</taxon>
        <taxon>Embryophyta</taxon>
        <taxon>Tracheophyta</taxon>
        <taxon>Spermatophyta</taxon>
        <taxon>Magnoliopsida</taxon>
        <taxon>Liliopsida</taxon>
        <taxon>Poales</taxon>
        <taxon>Poaceae</taxon>
        <taxon>BOP clade</taxon>
        <taxon>Oryzoideae</taxon>
        <taxon>Oryzeae</taxon>
        <taxon>Zizaniinae</taxon>
        <taxon>Zizania</taxon>
    </lineage>
</organism>
<reference evidence="1" key="1">
    <citation type="journal article" date="2021" name="bioRxiv">
        <title>Whole Genome Assembly and Annotation of Northern Wild Rice, Zizania palustris L., Supports a Whole Genome Duplication in the Zizania Genus.</title>
        <authorList>
            <person name="Haas M."/>
            <person name="Kono T."/>
            <person name="Macchietto M."/>
            <person name="Millas R."/>
            <person name="McGilp L."/>
            <person name="Shao M."/>
            <person name="Duquette J."/>
            <person name="Hirsch C.N."/>
            <person name="Kimball J."/>
        </authorList>
    </citation>
    <scope>NUCLEOTIDE SEQUENCE</scope>
    <source>
        <tissue evidence="1">Fresh leaf tissue</tissue>
    </source>
</reference>
<comment type="caution">
    <text evidence="1">The sequence shown here is derived from an EMBL/GenBank/DDBJ whole genome shotgun (WGS) entry which is preliminary data.</text>
</comment>
<proteinExistence type="predicted"/>
<evidence type="ECO:0000313" key="1">
    <source>
        <dbReference type="EMBL" id="KAG8076517.1"/>
    </source>
</evidence>
<dbReference type="EMBL" id="JAAALK010000283">
    <property type="protein sequence ID" value="KAG8076517.1"/>
    <property type="molecule type" value="Genomic_DNA"/>
</dbReference>